<dbReference type="KEGG" id="fcz:IMF26_01860"/>
<name>A0AAT9LDT0_9FIRM</name>
<accession>A0AAT9LDT0</accession>
<dbReference type="AlphaFoldDB" id="A0AAT9LDT0"/>
<dbReference type="Gene3D" id="2.20.28.160">
    <property type="match status" value="1"/>
</dbReference>
<protein>
    <submittedName>
        <fullName evidence="1">Sulfonate ABC transporter</fullName>
    </submittedName>
</protein>
<sequence length="47" mass="5120">MKVMCPVCGLQFEVLEGKGPGDKVVCPWCEAELVLAEEEGKLVAREV</sequence>
<dbReference type="EMBL" id="CP062796">
    <property type="protein sequence ID" value="QUL98849.1"/>
    <property type="molecule type" value="Genomic_DNA"/>
</dbReference>
<gene>
    <name evidence="1" type="ORF">IMF26_01860</name>
</gene>
<organism evidence="1">
    <name type="scientific">Candidatus Fermentithermobacillus carboniphilus</name>
    <dbReference type="NCBI Taxonomy" id="3085328"/>
    <lineage>
        <taxon>Bacteria</taxon>
        <taxon>Bacillati</taxon>
        <taxon>Bacillota</taxon>
        <taxon>Candidatus Fermentithermobacillia</taxon>
        <taxon>Candidatus Fermentithermobacillales</taxon>
        <taxon>Candidatus Fermentithermobacillaceae</taxon>
        <taxon>Candidatus Fermentithermobacillus</taxon>
    </lineage>
</organism>
<reference evidence="1" key="1">
    <citation type="submission" date="2020-10" db="EMBL/GenBank/DDBJ databases">
        <authorList>
            <person name="Kadnikov V."/>
            <person name="Beletsky A.V."/>
            <person name="Mardanov A.V."/>
            <person name="Karnachuk O.V."/>
            <person name="Ravin N.V."/>
        </authorList>
    </citation>
    <scope>NUCLEOTIDE SEQUENCE</scope>
    <source>
        <strain evidence="1">Bu02</strain>
    </source>
</reference>
<reference evidence="1" key="2">
    <citation type="journal article" date="2023" name="Biology">
        <title>Prokaryotic Life Associated with Coal-Fire Gas Vents Revealed by Metagenomics.</title>
        <authorList>
            <person name="Kadnikov V.V."/>
            <person name="Mardanov A.V."/>
            <person name="Beletsky A.V."/>
            <person name="Karnachuk O.V."/>
            <person name="Ravin N.V."/>
        </authorList>
    </citation>
    <scope>NUCLEOTIDE SEQUENCE</scope>
    <source>
        <strain evidence="1">Bu02</strain>
    </source>
</reference>
<evidence type="ECO:0000313" key="1">
    <source>
        <dbReference type="EMBL" id="QUL98849.1"/>
    </source>
</evidence>
<proteinExistence type="predicted"/>